<dbReference type="InterPro" id="IPR016102">
    <property type="entry name" value="Succinyl-CoA_synth-like"/>
</dbReference>
<dbReference type="Gene3D" id="3.40.50.261">
    <property type="entry name" value="Succinyl-CoA synthetase domains"/>
    <property type="match status" value="1"/>
</dbReference>
<dbReference type="Gene3D" id="3.40.50.720">
    <property type="entry name" value="NAD(P)-binding Rossmann-like Domain"/>
    <property type="match status" value="1"/>
</dbReference>
<dbReference type="SUPFAM" id="SSF51735">
    <property type="entry name" value="NAD(P)-binding Rossmann-fold domains"/>
    <property type="match status" value="1"/>
</dbReference>
<dbReference type="InterPro" id="IPR036291">
    <property type="entry name" value="NAD(P)-bd_dom_sf"/>
</dbReference>
<accession>A0A0F9D076</accession>
<dbReference type="EMBL" id="LAZR01031009">
    <property type="protein sequence ID" value="KKL54964.1"/>
    <property type="molecule type" value="Genomic_DNA"/>
</dbReference>
<proteinExistence type="predicted"/>
<dbReference type="Pfam" id="PF13607">
    <property type="entry name" value="Succ_CoA_lig"/>
    <property type="match status" value="1"/>
</dbReference>
<dbReference type="InterPro" id="IPR032875">
    <property type="entry name" value="Succ_CoA_lig_flav_dom"/>
</dbReference>
<name>A0A0F9D076_9ZZZZ</name>
<sequence>MPNPQSAPSDIAALIEAIFHPRSIAVVGASANPNAPGYDYVSSLQKFGFPGDLYPVNPRAEEILGLPAFPSLRDVPGQVDYVISCIPATAVLELVDDCAAKGARALQLFTARFSETGREEDAELERRLSQRAREAGVRIIGPNCMGLLYPRQGISFRADMPRQPGNVGFLSQSGNLLFELTYLAGPRGLRFSKAVSYGNGLDLNEADFLDYFAQDAESAVVGAYVEGVRDGRRFLAALKRAAARKPVVVLKGGRTAAGGRAAASHTAALAGRHAVWTAAVTQAGAISVDTVEELIDMLIAFAYMRPARALPAGKKSQRLGMVANLPT</sequence>
<evidence type="ECO:0000313" key="2">
    <source>
        <dbReference type="EMBL" id="KKL54964.1"/>
    </source>
</evidence>
<dbReference type="PANTHER" id="PTHR42793">
    <property type="entry name" value="COA BINDING DOMAIN CONTAINING PROTEIN"/>
    <property type="match status" value="1"/>
</dbReference>
<reference evidence="2" key="1">
    <citation type="journal article" date="2015" name="Nature">
        <title>Complex archaea that bridge the gap between prokaryotes and eukaryotes.</title>
        <authorList>
            <person name="Spang A."/>
            <person name="Saw J.H."/>
            <person name="Jorgensen S.L."/>
            <person name="Zaremba-Niedzwiedzka K."/>
            <person name="Martijn J."/>
            <person name="Lind A.E."/>
            <person name="van Eijk R."/>
            <person name="Schleper C."/>
            <person name="Guy L."/>
            <person name="Ettema T.J."/>
        </authorList>
    </citation>
    <scope>NUCLEOTIDE SEQUENCE</scope>
</reference>
<dbReference type="SUPFAM" id="SSF52210">
    <property type="entry name" value="Succinyl-CoA synthetase domains"/>
    <property type="match status" value="1"/>
</dbReference>
<gene>
    <name evidence="2" type="ORF">LCGC14_2260160</name>
</gene>
<organism evidence="2">
    <name type="scientific">marine sediment metagenome</name>
    <dbReference type="NCBI Taxonomy" id="412755"/>
    <lineage>
        <taxon>unclassified sequences</taxon>
        <taxon>metagenomes</taxon>
        <taxon>ecological metagenomes</taxon>
    </lineage>
</organism>
<dbReference type="AlphaFoldDB" id="A0A0F9D076"/>
<dbReference type="SMART" id="SM00881">
    <property type="entry name" value="CoA_binding"/>
    <property type="match status" value="1"/>
</dbReference>
<dbReference type="Pfam" id="PF13380">
    <property type="entry name" value="CoA_binding_2"/>
    <property type="match status" value="1"/>
</dbReference>
<dbReference type="PANTHER" id="PTHR42793:SF1">
    <property type="entry name" value="PEPTIDYL-LYSINE N-ACETYLTRANSFERASE PATZ"/>
    <property type="match status" value="1"/>
</dbReference>
<comment type="caution">
    <text evidence="2">The sequence shown here is derived from an EMBL/GenBank/DDBJ whole genome shotgun (WGS) entry which is preliminary data.</text>
</comment>
<dbReference type="InterPro" id="IPR003781">
    <property type="entry name" value="CoA-bd"/>
</dbReference>
<evidence type="ECO:0000259" key="1">
    <source>
        <dbReference type="SMART" id="SM00881"/>
    </source>
</evidence>
<feature type="domain" description="CoA-binding" evidence="1">
    <location>
        <begin position="18"/>
        <end position="113"/>
    </location>
</feature>
<protein>
    <recommendedName>
        <fullName evidence="1">CoA-binding domain-containing protein</fullName>
    </recommendedName>
</protein>